<dbReference type="AlphaFoldDB" id="A0A381U553"/>
<gene>
    <name evidence="1" type="ORF">METZ01_LOCUS76219</name>
</gene>
<protein>
    <recommendedName>
        <fullName evidence="2">DUF1552 domain-containing protein</fullName>
    </recommendedName>
</protein>
<dbReference type="Pfam" id="PF07586">
    <property type="entry name" value="HXXSHH"/>
    <property type="match status" value="1"/>
</dbReference>
<name>A0A381U553_9ZZZZ</name>
<organism evidence="1">
    <name type="scientific">marine metagenome</name>
    <dbReference type="NCBI Taxonomy" id="408172"/>
    <lineage>
        <taxon>unclassified sequences</taxon>
        <taxon>metagenomes</taxon>
        <taxon>ecological metagenomes</taxon>
    </lineage>
</organism>
<accession>A0A381U553</accession>
<reference evidence="1" key="1">
    <citation type="submission" date="2018-05" db="EMBL/GenBank/DDBJ databases">
        <authorList>
            <person name="Lanie J.A."/>
            <person name="Ng W.-L."/>
            <person name="Kazmierczak K.M."/>
            <person name="Andrzejewski T.M."/>
            <person name="Davidsen T.M."/>
            <person name="Wayne K.J."/>
            <person name="Tettelin H."/>
            <person name="Glass J.I."/>
            <person name="Rusch D."/>
            <person name="Podicherti R."/>
            <person name="Tsui H.-C.T."/>
            <person name="Winkler M.E."/>
        </authorList>
    </citation>
    <scope>NUCLEOTIDE SEQUENCE</scope>
</reference>
<dbReference type="InterPro" id="IPR011447">
    <property type="entry name" value="DUF1552"/>
</dbReference>
<dbReference type="EMBL" id="UINC01005759">
    <property type="protein sequence ID" value="SVA23365.1"/>
    <property type="molecule type" value="Genomic_DNA"/>
</dbReference>
<evidence type="ECO:0008006" key="2">
    <source>
        <dbReference type="Google" id="ProtNLM"/>
    </source>
</evidence>
<sequence length="416" mass="45203">MVPAVSAIRNTPARGMRRFGVLYVPNGMAMQHWTPKGDGSAFDFSPILQPMVPFRDRTLVLTGLNPGPGGGAHAGASTKFLTGVPGKMTDGAEIESGTSIDQMLGSHLGQHTQLSSLELALDGRDFAGSCDARFSCAYTNTISWRTPTTPLPMENDPRVVFERLFGDTGSTDPSVRQARLKEDRSILDSVTEKVDTLQRGLGPEDRHKIDQYLDAVRDIERRIQKAEEQSDRTLPLVQQPAGVPATFEEHMRLMFDLQLLAYQTDLTRVVSFMVGREISGRTYNEIGIPDAHHPLSHHLDDPAKIGIMSKINTFHVSLFAEFVEKMRSTPDGDGSLLDHSLLLYGAGMSNSNAHAPINLPIMLVGGAAGGLDGGRHITYPEDTAMANLLMAIMEKLGFPVERIGNSSGSLDVLSLA</sequence>
<proteinExistence type="predicted"/>
<evidence type="ECO:0000313" key="1">
    <source>
        <dbReference type="EMBL" id="SVA23365.1"/>
    </source>
</evidence>